<evidence type="ECO:0000256" key="8">
    <source>
        <dbReference type="ARBA" id="ARBA00022960"/>
    </source>
</evidence>
<keyword evidence="6 13" id="KW-0812">Transmembrane</keyword>
<feature type="domain" description="Penicillin-binding protein dimerisation" evidence="15">
    <location>
        <begin position="58"/>
        <end position="227"/>
    </location>
</feature>
<dbReference type="PANTHER" id="PTHR30627">
    <property type="entry name" value="PEPTIDOGLYCAN D,D-TRANSPEPTIDASE"/>
    <property type="match status" value="1"/>
</dbReference>
<evidence type="ECO:0000313" key="17">
    <source>
        <dbReference type="Proteomes" id="UP000739538"/>
    </source>
</evidence>
<keyword evidence="3" id="KW-1003">Cell membrane</keyword>
<evidence type="ECO:0000256" key="10">
    <source>
        <dbReference type="ARBA" id="ARBA00022989"/>
    </source>
</evidence>
<keyword evidence="16" id="KW-0121">Carboxypeptidase</keyword>
<evidence type="ECO:0000256" key="13">
    <source>
        <dbReference type="SAM" id="Phobius"/>
    </source>
</evidence>
<dbReference type="InterPro" id="IPR005311">
    <property type="entry name" value="PBP_dimer"/>
</dbReference>
<evidence type="ECO:0000256" key="7">
    <source>
        <dbReference type="ARBA" id="ARBA00022801"/>
    </source>
</evidence>
<dbReference type="GO" id="GO:0008658">
    <property type="term" value="F:penicillin binding"/>
    <property type="evidence" value="ECO:0007669"/>
    <property type="project" value="InterPro"/>
</dbReference>
<dbReference type="Gene3D" id="3.40.710.10">
    <property type="entry name" value="DD-peptidase/beta-lactamase superfamily"/>
    <property type="match status" value="1"/>
</dbReference>
<keyword evidence="8" id="KW-0133">Cell shape</keyword>
<sequence>MPRRFHKEDRAHRARFLYLLIGGITLLLVGRLGELQLAKGSFYRTRSQENRIRAEVLPSDRGRILDRNGVVLADDYPSSQLTLYPRHAIFQQYPDSLEQVLAAVGEVLDRTPDELRKRLASATESRPAILARQLSFEQVSLLEERHSRLPGITVEAVPVRRYPNGGLACHLLGYLGEVGPEDLNRDPETYHAGDLIGKTGIERQYETLLRGQDGEAYVEVDVRGRRTRMFTELPVKPAVPGEDVVLTIDAELQKEMEAALADIRIHGGKDGFDQKPAPASCAVAIDPRNGEILALASYPGYDPNMFVGGLSKEEYAQLQSPGHPQQNRVIQSTYPPGSTWKVLTSLAGLHADIVGYDTMLQPCWGRYKFGDRYFRCWNRGGHGPMNHTAALRQSCDVFYYQVGEQLEVRGLSDFARGLHVQEKTGIDLPGERAGLVPTPEWYKEKYGGFGKGVALNLSIGQGEILLSPLALARFYALVANGGTFVQPHMIREVRSRDGRLVRAAEREDWTRGRADIPAADLDFVHSALEEVVMHARGTGKSARVGEIRIAGKTGTAENPGEDHALFACYAPADAPTLVVVVVAEHAGHGGSVAAPAARRVLQSYFERSGDFAASLEAQP</sequence>
<keyword evidence="5" id="KW-0645">Protease</keyword>
<dbReference type="InterPro" id="IPR012338">
    <property type="entry name" value="Beta-lactam/transpept-like"/>
</dbReference>
<keyword evidence="7 16" id="KW-0378">Hydrolase</keyword>
<dbReference type="GO" id="GO:0009252">
    <property type="term" value="P:peptidoglycan biosynthetic process"/>
    <property type="evidence" value="ECO:0007669"/>
    <property type="project" value="UniProtKB-KW"/>
</dbReference>
<dbReference type="EMBL" id="JAGQHS010000073">
    <property type="protein sequence ID" value="MCA9756931.1"/>
    <property type="molecule type" value="Genomic_DNA"/>
</dbReference>
<dbReference type="SUPFAM" id="SSF56601">
    <property type="entry name" value="beta-lactamase/transpeptidase-like"/>
    <property type="match status" value="1"/>
</dbReference>
<comment type="subcellular location">
    <subcellularLocation>
        <location evidence="2">Cell membrane</location>
    </subcellularLocation>
    <subcellularLocation>
        <location evidence="1">Membrane</location>
        <topology evidence="1">Single-pass membrane protein</topology>
    </subcellularLocation>
</comment>
<evidence type="ECO:0000256" key="6">
    <source>
        <dbReference type="ARBA" id="ARBA00022692"/>
    </source>
</evidence>
<proteinExistence type="predicted"/>
<feature type="domain" description="Penicillin-binding protein transpeptidase" evidence="14">
    <location>
        <begin position="281"/>
        <end position="602"/>
    </location>
</feature>
<protein>
    <submittedName>
        <fullName evidence="16">Penicillin-binding protein 2</fullName>
        <ecNumber evidence="16">3.4.16.4</ecNumber>
    </submittedName>
</protein>
<reference evidence="16" key="1">
    <citation type="submission" date="2020-04" db="EMBL/GenBank/DDBJ databases">
        <authorList>
            <person name="Zhang T."/>
        </authorList>
    </citation>
    <scope>NUCLEOTIDE SEQUENCE</scope>
    <source>
        <strain evidence="16">HKST-UBA02</strain>
    </source>
</reference>
<feature type="transmembrane region" description="Helical" evidence="13">
    <location>
        <begin position="16"/>
        <end position="33"/>
    </location>
</feature>
<evidence type="ECO:0000259" key="15">
    <source>
        <dbReference type="Pfam" id="PF03717"/>
    </source>
</evidence>
<dbReference type="AlphaFoldDB" id="A0A956NEC1"/>
<evidence type="ECO:0000256" key="12">
    <source>
        <dbReference type="ARBA" id="ARBA00023316"/>
    </source>
</evidence>
<name>A0A956NEC1_UNCEI</name>
<evidence type="ECO:0000313" key="16">
    <source>
        <dbReference type="EMBL" id="MCA9756931.1"/>
    </source>
</evidence>
<organism evidence="16 17">
    <name type="scientific">Eiseniibacteriota bacterium</name>
    <dbReference type="NCBI Taxonomy" id="2212470"/>
    <lineage>
        <taxon>Bacteria</taxon>
        <taxon>Candidatus Eiseniibacteriota</taxon>
    </lineage>
</organism>
<dbReference type="GO" id="GO:0006508">
    <property type="term" value="P:proteolysis"/>
    <property type="evidence" value="ECO:0007669"/>
    <property type="project" value="UniProtKB-KW"/>
</dbReference>
<gene>
    <name evidence="16" type="primary">mrdA</name>
    <name evidence="16" type="ORF">KDA27_14090</name>
</gene>
<evidence type="ECO:0000256" key="5">
    <source>
        <dbReference type="ARBA" id="ARBA00022670"/>
    </source>
</evidence>
<dbReference type="GO" id="GO:0009002">
    <property type="term" value="F:serine-type D-Ala-D-Ala carboxypeptidase activity"/>
    <property type="evidence" value="ECO:0007669"/>
    <property type="project" value="UniProtKB-EC"/>
</dbReference>
<dbReference type="Proteomes" id="UP000739538">
    <property type="component" value="Unassembled WGS sequence"/>
</dbReference>
<dbReference type="PANTHER" id="PTHR30627:SF2">
    <property type="entry name" value="PEPTIDOGLYCAN D,D-TRANSPEPTIDASE MRDA"/>
    <property type="match status" value="1"/>
</dbReference>
<dbReference type="Gene3D" id="3.90.1310.10">
    <property type="entry name" value="Penicillin-binding protein 2a (Domain 2)"/>
    <property type="match status" value="1"/>
</dbReference>
<keyword evidence="12" id="KW-0961">Cell wall biogenesis/degradation</keyword>
<dbReference type="GO" id="GO:0071972">
    <property type="term" value="F:peptidoglycan L,D-transpeptidase activity"/>
    <property type="evidence" value="ECO:0007669"/>
    <property type="project" value="TreeGrafter"/>
</dbReference>
<dbReference type="GO" id="GO:0005886">
    <property type="term" value="C:plasma membrane"/>
    <property type="evidence" value="ECO:0007669"/>
    <property type="project" value="UniProtKB-SubCell"/>
</dbReference>
<dbReference type="GO" id="GO:0008360">
    <property type="term" value="P:regulation of cell shape"/>
    <property type="evidence" value="ECO:0007669"/>
    <property type="project" value="UniProtKB-KW"/>
</dbReference>
<evidence type="ECO:0000256" key="3">
    <source>
        <dbReference type="ARBA" id="ARBA00022475"/>
    </source>
</evidence>
<reference evidence="16" key="2">
    <citation type="journal article" date="2021" name="Microbiome">
        <title>Successional dynamics and alternative stable states in a saline activated sludge microbial community over 9 years.</title>
        <authorList>
            <person name="Wang Y."/>
            <person name="Ye J."/>
            <person name="Ju F."/>
            <person name="Liu L."/>
            <person name="Boyd J.A."/>
            <person name="Deng Y."/>
            <person name="Parks D.H."/>
            <person name="Jiang X."/>
            <person name="Yin X."/>
            <person name="Woodcroft B.J."/>
            <person name="Tyson G.W."/>
            <person name="Hugenholtz P."/>
            <person name="Polz M.F."/>
            <person name="Zhang T."/>
        </authorList>
    </citation>
    <scope>NUCLEOTIDE SEQUENCE</scope>
    <source>
        <strain evidence="16">HKST-UBA02</strain>
    </source>
</reference>
<accession>A0A956NEC1</accession>
<keyword evidence="10 13" id="KW-1133">Transmembrane helix</keyword>
<evidence type="ECO:0000259" key="14">
    <source>
        <dbReference type="Pfam" id="PF00905"/>
    </source>
</evidence>
<evidence type="ECO:0000256" key="1">
    <source>
        <dbReference type="ARBA" id="ARBA00004167"/>
    </source>
</evidence>
<keyword evidence="11 13" id="KW-0472">Membrane</keyword>
<keyword evidence="4" id="KW-0997">Cell inner membrane</keyword>
<dbReference type="NCBIfam" id="TIGR03423">
    <property type="entry name" value="pbp2_mrdA"/>
    <property type="match status" value="1"/>
</dbReference>
<dbReference type="EC" id="3.4.16.4" evidence="16"/>
<evidence type="ECO:0000256" key="9">
    <source>
        <dbReference type="ARBA" id="ARBA00022984"/>
    </source>
</evidence>
<evidence type="ECO:0000256" key="2">
    <source>
        <dbReference type="ARBA" id="ARBA00004236"/>
    </source>
</evidence>
<dbReference type="SUPFAM" id="SSF56519">
    <property type="entry name" value="Penicillin binding protein dimerisation domain"/>
    <property type="match status" value="1"/>
</dbReference>
<dbReference type="Pfam" id="PF03717">
    <property type="entry name" value="PBP_dimer"/>
    <property type="match status" value="1"/>
</dbReference>
<dbReference type="InterPro" id="IPR001460">
    <property type="entry name" value="PCN-bd_Tpept"/>
</dbReference>
<dbReference type="InterPro" id="IPR036138">
    <property type="entry name" value="PBP_dimer_sf"/>
</dbReference>
<dbReference type="Pfam" id="PF00905">
    <property type="entry name" value="Transpeptidase"/>
    <property type="match status" value="1"/>
</dbReference>
<dbReference type="InterPro" id="IPR050515">
    <property type="entry name" value="Beta-lactam/transpept"/>
</dbReference>
<evidence type="ECO:0000256" key="4">
    <source>
        <dbReference type="ARBA" id="ARBA00022519"/>
    </source>
</evidence>
<dbReference type="GO" id="GO:0071555">
    <property type="term" value="P:cell wall organization"/>
    <property type="evidence" value="ECO:0007669"/>
    <property type="project" value="UniProtKB-KW"/>
</dbReference>
<keyword evidence="9" id="KW-0573">Peptidoglycan synthesis</keyword>
<evidence type="ECO:0000256" key="11">
    <source>
        <dbReference type="ARBA" id="ARBA00023136"/>
    </source>
</evidence>
<dbReference type="InterPro" id="IPR017790">
    <property type="entry name" value="Penicillin-binding_protein_2"/>
</dbReference>
<comment type="caution">
    <text evidence="16">The sequence shown here is derived from an EMBL/GenBank/DDBJ whole genome shotgun (WGS) entry which is preliminary data.</text>
</comment>